<evidence type="ECO:0008006" key="9">
    <source>
        <dbReference type="Google" id="ProtNLM"/>
    </source>
</evidence>
<feature type="region of interest" description="Disordered" evidence="4">
    <location>
        <begin position="1134"/>
        <end position="1153"/>
    </location>
</feature>
<feature type="region of interest" description="Disordered" evidence="4">
    <location>
        <begin position="1002"/>
        <end position="1040"/>
    </location>
</feature>
<feature type="compositionally biased region" description="Polar residues" evidence="4">
    <location>
        <begin position="1198"/>
        <end position="1217"/>
    </location>
</feature>
<dbReference type="InterPro" id="IPR043151">
    <property type="entry name" value="BAH_sf"/>
</dbReference>
<dbReference type="Proteomes" id="UP000243459">
    <property type="component" value="Chromosome 5"/>
</dbReference>
<feature type="region of interest" description="Disordered" evidence="4">
    <location>
        <begin position="682"/>
        <end position="712"/>
    </location>
</feature>
<evidence type="ECO:0000259" key="6">
    <source>
        <dbReference type="PROSITE" id="PS51319"/>
    </source>
</evidence>
<feature type="compositionally biased region" description="Low complexity" evidence="4">
    <location>
        <begin position="539"/>
        <end position="553"/>
    </location>
</feature>
<dbReference type="GO" id="GO:0005634">
    <property type="term" value="C:nucleus"/>
    <property type="evidence" value="ECO:0007669"/>
    <property type="project" value="UniProtKB-SubCell"/>
</dbReference>
<dbReference type="PROSITE" id="PS51319">
    <property type="entry name" value="TFIIS_N"/>
    <property type="match status" value="1"/>
</dbReference>
<proteinExistence type="predicted"/>
<evidence type="ECO:0000256" key="3">
    <source>
        <dbReference type="PROSITE-ProRule" id="PRU00649"/>
    </source>
</evidence>
<feature type="region of interest" description="Disordered" evidence="4">
    <location>
        <begin position="193"/>
        <end position="267"/>
    </location>
</feature>
<dbReference type="OMA" id="MPDRGDQ"/>
<keyword evidence="8" id="KW-1185">Reference proteome</keyword>
<dbReference type="GO" id="GO:0003682">
    <property type="term" value="F:chromatin binding"/>
    <property type="evidence" value="ECO:0007669"/>
    <property type="project" value="InterPro"/>
</dbReference>
<feature type="compositionally biased region" description="Polar residues" evidence="4">
    <location>
        <begin position="194"/>
        <end position="229"/>
    </location>
</feature>
<feature type="compositionally biased region" description="Basic and acidic residues" evidence="4">
    <location>
        <begin position="554"/>
        <end position="567"/>
    </location>
</feature>
<feature type="compositionally biased region" description="Basic and acidic residues" evidence="4">
    <location>
        <begin position="1002"/>
        <end position="1011"/>
    </location>
</feature>
<feature type="compositionally biased region" description="Basic and acidic residues" evidence="4">
    <location>
        <begin position="843"/>
        <end position="856"/>
    </location>
</feature>
<dbReference type="SMART" id="SM00509">
    <property type="entry name" value="TFS2N"/>
    <property type="match status" value="1"/>
</dbReference>
<dbReference type="PROSITE" id="PS51038">
    <property type="entry name" value="BAH"/>
    <property type="match status" value="1"/>
</dbReference>
<sequence length="1446" mass="154769">MHGRGSENWKRRRRHMWPVPAPGPPVVVRSSSSLYPSSDFSIQGSVDSFVKDGRKIQVGDCALFQAGNAPPFIGIIRWFTAGKEDCLKLCVNWLYRPADIKLGKGILLEAAPNEVFYSFHKDVIPAASLLHPCKVAFLRKGVELPSGISSFVCRRVYDIANKCLWWLTDQDYINERQEEVDQLLDRSRLEMQAAVQSGGRSPKSLNGSTSTQQLKSGTESVQNSGTAFPSQVKGKKRERGGDQGTEPIKRERPTKQEDGEPPSSRFEVMTKAEIAKITEKGALTTTESLEKLVHLMQIDRTEKKIDLAGKILLADVIAATDRIECLSRFVQLRGVPVLDDWLQEAHKGKTGDGSSPKDSDKGADVLLLALLRALDKLPVNLNALQTCNIGKSVNHLRSHKNLDIQKKARSLVDVWKKRVDAEMTKINDAKIGASNQAVTWAGKSGIQEVPHAGGRRPGSTEATNKTANTQASMCKTLVGKPGNTDAIVKSTPVASGSLKLPSPSHASLSINSKDSPGKGAGNSGNSDLPLSTVKEEKSSSSSQSPNNSQSCSSDHAKTGSLWKEDARSSTAGSMSASKTSGNSRHRRPGNGFSASSVFGVQKESNLTKSVSVNRNTSGDKVSSQSGLSSDRAHDMPSVEYGNSHRLIVRLPNPSRSPSRIANGGSLEDPSIAESPAAVLDEHRSADETGRGQDVSRAPCSSSGNGERVSLIEPRSRNSFSSINALVESCAKYCEASASLSAGDDIGINLLANVAAGEISKSDLASPSASPKEEPCAANDEAKCRFSCEDSVMLNHHQSDEIPDVDSSKQGKSDNKVVAPIRENKLTSINEELESRVANQSTVDDNKPGDCSDEKIAESSTKASDLVGNTLGDGYDNDIPATDRKPDRLVAEELVPSAPSVTEVSTGATFKDQPQSPIVENDSKDADRICSDPKPSSIAHKVSISEIADVGTIKKSDKVEDNSSSPSNSGRKEQTALSPRSNAQAELAAVSLETCSRVNEILNKKKAPESGGREPLPAVQTEESEKCGKPIASKSGAEPDKRGEIASLADASSALFASEPDKGAKLDFDLNEGFLGDDENQNDHLISPALVCSHAIHLPSFSPFAPVSMSNGVPAPITVAAPAKGPFVPPENLLKSKGEPGWKGSAATSAFRPAEPRKILEMPLNTSDIHSSDTSALKQGRPPLDIDLNVADEIEDGASHSSPQTTGSSNRDAPTRSSGGIDLDLNKVDESADNGHFSASTRSRSEVSLMPVKPASGGFPNGEANMLRNFDLNNGPGTDEVGAETLLKPQPSKNSNNMPFLPSLSNLRMGNMEMGNVSSWYPPGAQCFHRLQPWLFPMLQHSPSCFPAISSHYTRPYMVSVPEGSSNAVKWGKQGLDLNAGPGSVDVDVKEDRLLPSASSRQLPIASSQAFLEEQARMYQASGGGIKRKEREGGPWDERFYKQPSWQ</sequence>
<dbReference type="EMBL" id="CM007385">
    <property type="protein sequence ID" value="ONK69510.1"/>
    <property type="molecule type" value="Genomic_DNA"/>
</dbReference>
<evidence type="ECO:0000256" key="4">
    <source>
        <dbReference type="SAM" id="MobiDB-lite"/>
    </source>
</evidence>
<dbReference type="InterPro" id="IPR001025">
    <property type="entry name" value="BAH_dom"/>
</dbReference>
<feature type="compositionally biased region" description="Basic and acidic residues" evidence="4">
    <location>
        <begin position="1426"/>
        <end position="1440"/>
    </location>
</feature>
<dbReference type="Pfam" id="PF01426">
    <property type="entry name" value="BAH"/>
    <property type="match status" value="1"/>
</dbReference>
<feature type="domain" description="BAH" evidence="5">
    <location>
        <begin position="54"/>
        <end position="168"/>
    </location>
</feature>
<evidence type="ECO:0000256" key="2">
    <source>
        <dbReference type="ARBA" id="ARBA00023242"/>
    </source>
</evidence>
<evidence type="ECO:0000313" key="8">
    <source>
        <dbReference type="Proteomes" id="UP000243459"/>
    </source>
</evidence>
<dbReference type="Gene3D" id="2.30.30.490">
    <property type="match status" value="1"/>
</dbReference>
<dbReference type="Gene3D" id="1.20.930.10">
    <property type="entry name" value="Conserved domain common to transcription factors TFIIS, elongin A, CRSP70"/>
    <property type="match status" value="1"/>
</dbReference>
<feature type="compositionally biased region" description="Polar residues" evidence="4">
    <location>
        <begin position="898"/>
        <end position="917"/>
    </location>
</feature>
<keyword evidence="2 3" id="KW-0539">Nucleus</keyword>
<feature type="compositionally biased region" description="Basic and acidic residues" evidence="4">
    <location>
        <begin position="880"/>
        <end position="890"/>
    </location>
</feature>
<feature type="compositionally biased region" description="Polar residues" evidence="4">
    <location>
        <begin position="592"/>
        <end position="628"/>
    </location>
</feature>
<feature type="compositionally biased region" description="Basic and acidic residues" evidence="4">
    <location>
        <begin position="951"/>
        <end position="960"/>
    </location>
</feature>
<reference evidence="8" key="1">
    <citation type="journal article" date="2017" name="Nat. Commun.">
        <title>The asparagus genome sheds light on the origin and evolution of a young Y chromosome.</title>
        <authorList>
            <person name="Harkess A."/>
            <person name="Zhou J."/>
            <person name="Xu C."/>
            <person name="Bowers J.E."/>
            <person name="Van der Hulst R."/>
            <person name="Ayyampalayam S."/>
            <person name="Mercati F."/>
            <person name="Riccardi P."/>
            <person name="McKain M.R."/>
            <person name="Kakrana A."/>
            <person name="Tang H."/>
            <person name="Ray J."/>
            <person name="Groenendijk J."/>
            <person name="Arikit S."/>
            <person name="Mathioni S.M."/>
            <person name="Nakano M."/>
            <person name="Shan H."/>
            <person name="Telgmann-Rauber A."/>
            <person name="Kanno A."/>
            <person name="Yue Z."/>
            <person name="Chen H."/>
            <person name="Li W."/>
            <person name="Chen Y."/>
            <person name="Xu X."/>
            <person name="Zhang Y."/>
            <person name="Luo S."/>
            <person name="Chen H."/>
            <person name="Gao J."/>
            <person name="Mao Z."/>
            <person name="Pires J.C."/>
            <person name="Luo M."/>
            <person name="Kudrna D."/>
            <person name="Wing R.A."/>
            <person name="Meyers B.C."/>
            <person name="Yi K."/>
            <person name="Kong H."/>
            <person name="Lavrijsen P."/>
            <person name="Sunseri F."/>
            <person name="Falavigna A."/>
            <person name="Ye Y."/>
            <person name="Leebens-Mack J.H."/>
            <person name="Chen G."/>
        </authorList>
    </citation>
    <scope>NUCLEOTIDE SEQUENCE [LARGE SCALE GENOMIC DNA]</scope>
    <source>
        <strain evidence="8">cv. DH0086</strain>
    </source>
</reference>
<feature type="region of interest" description="Disordered" evidence="4">
    <location>
        <begin position="1421"/>
        <end position="1446"/>
    </location>
</feature>
<feature type="region of interest" description="Disordered" evidence="4">
    <location>
        <begin position="494"/>
        <end position="670"/>
    </location>
</feature>
<dbReference type="SUPFAM" id="SSF47676">
    <property type="entry name" value="Conserved domain common to transcription factors TFIIS, elongin A, CRSP70"/>
    <property type="match status" value="1"/>
</dbReference>
<comment type="subcellular location">
    <subcellularLocation>
        <location evidence="1 3">Nucleus</location>
    </subcellularLocation>
</comment>
<feature type="region of interest" description="Disordered" evidence="4">
    <location>
        <begin position="829"/>
        <end position="984"/>
    </location>
</feature>
<feature type="compositionally biased region" description="Polar residues" evidence="4">
    <location>
        <begin position="504"/>
        <end position="514"/>
    </location>
</feature>
<dbReference type="SMART" id="SM00439">
    <property type="entry name" value="BAH"/>
    <property type="match status" value="1"/>
</dbReference>
<dbReference type="InterPro" id="IPR003617">
    <property type="entry name" value="TFIIS/CRSP70_N_sub"/>
</dbReference>
<evidence type="ECO:0000313" key="7">
    <source>
        <dbReference type="EMBL" id="ONK69510.1"/>
    </source>
</evidence>
<gene>
    <name evidence="7" type="ORF">A4U43_C05F23690</name>
</gene>
<dbReference type="PANTHER" id="PTHR46548">
    <property type="entry name" value="BAH AND TFIIS DOMAIN-CONTAINING PROTEIN-RELATED"/>
    <property type="match status" value="1"/>
</dbReference>
<dbReference type="InterPro" id="IPR035441">
    <property type="entry name" value="TFIIS/LEDGF_dom_sf"/>
</dbReference>
<dbReference type="Pfam" id="PF08711">
    <property type="entry name" value="Med26"/>
    <property type="match status" value="1"/>
</dbReference>
<dbReference type="Gramene" id="ONK69510">
    <property type="protein sequence ID" value="ONK69510"/>
    <property type="gene ID" value="A4U43_C05F23690"/>
</dbReference>
<feature type="region of interest" description="Disordered" evidence="4">
    <location>
        <begin position="1195"/>
        <end position="1249"/>
    </location>
</feature>
<feature type="compositionally biased region" description="Polar residues" evidence="4">
    <location>
        <begin position="568"/>
        <end position="582"/>
    </location>
</feature>
<feature type="region of interest" description="Disordered" evidence="4">
    <location>
        <begin position="449"/>
        <end position="468"/>
    </location>
</feature>
<accession>A0A5P1EZC8</accession>
<protein>
    <recommendedName>
        <fullName evidence="9">BAH domain-containing protein</fullName>
    </recommendedName>
</protein>
<dbReference type="PANTHER" id="PTHR46548:SF1">
    <property type="entry name" value="BAH AND TFIIS DOMAIN-CONTAINING PROTEIN-RELATED"/>
    <property type="match status" value="1"/>
</dbReference>
<name>A0A5P1EZC8_ASPOF</name>
<evidence type="ECO:0000256" key="1">
    <source>
        <dbReference type="ARBA" id="ARBA00004123"/>
    </source>
</evidence>
<feature type="compositionally biased region" description="Basic and acidic residues" evidence="4">
    <location>
        <begin position="247"/>
        <end position="258"/>
    </location>
</feature>
<evidence type="ECO:0000259" key="5">
    <source>
        <dbReference type="PROSITE" id="PS51038"/>
    </source>
</evidence>
<feature type="compositionally biased region" description="Polar residues" evidence="4">
    <location>
        <begin position="961"/>
        <end position="983"/>
    </location>
</feature>
<organism evidence="7 8">
    <name type="scientific">Asparagus officinalis</name>
    <name type="common">Garden asparagus</name>
    <dbReference type="NCBI Taxonomy" id="4686"/>
    <lineage>
        <taxon>Eukaryota</taxon>
        <taxon>Viridiplantae</taxon>
        <taxon>Streptophyta</taxon>
        <taxon>Embryophyta</taxon>
        <taxon>Tracheophyta</taxon>
        <taxon>Spermatophyta</taxon>
        <taxon>Magnoliopsida</taxon>
        <taxon>Liliopsida</taxon>
        <taxon>Asparagales</taxon>
        <taxon>Asparagaceae</taxon>
        <taxon>Asparagoideae</taxon>
        <taxon>Asparagus</taxon>
    </lineage>
</organism>
<feature type="domain" description="TFIIS N-terminal" evidence="6">
    <location>
        <begin position="336"/>
        <end position="422"/>
    </location>
</feature>
<dbReference type="InterPro" id="IPR017923">
    <property type="entry name" value="TFIIS_N"/>
</dbReference>
<dbReference type="CDD" id="cd00183">
    <property type="entry name" value="TFIIS_I"/>
    <property type="match status" value="1"/>
</dbReference>
<feature type="compositionally biased region" description="Basic and acidic residues" evidence="4">
    <location>
        <begin position="920"/>
        <end position="930"/>
    </location>
</feature>